<keyword evidence="3" id="KW-1185">Reference proteome</keyword>
<sequence>MPASTRSLEGVEQSLAMLSAFRSPLLNTRGGGGMQVDSESAIVKYLVEHFRNNKELYLHADADVASQLLGSHVGSDPSELNLEFSLTPVTIARSLVPHVKAKIRLLFVERSNGTFNDDALSSVWIKEWLRAILCRQIRSLQYGYVSELDWPLWDLARHYQDPDPAQILDLDEDVLTEVEAQDPLEAGNLDNLFITLAQLEEKVATVTVAATIIKRSKGLTAATTASEVERQLQEKFHMIIRYGDLITDEPLWRRSTGRRGQIVVTFDGPCSSTSKRGREGKDGQTEVVSAKEDSSRQPKKRKVHGAQNPFECGDCGRHFTSQRPLRLTQ</sequence>
<protein>
    <recommendedName>
        <fullName evidence="4">C2H2-type domain-containing protein</fullName>
    </recommendedName>
</protein>
<organism evidence="2 3">
    <name type="scientific">Venustampulla echinocandica</name>
    <dbReference type="NCBI Taxonomy" id="2656787"/>
    <lineage>
        <taxon>Eukaryota</taxon>
        <taxon>Fungi</taxon>
        <taxon>Dikarya</taxon>
        <taxon>Ascomycota</taxon>
        <taxon>Pezizomycotina</taxon>
        <taxon>Leotiomycetes</taxon>
        <taxon>Helotiales</taxon>
        <taxon>Pleuroascaceae</taxon>
        <taxon>Venustampulla</taxon>
    </lineage>
</organism>
<dbReference type="GeneID" id="43597220"/>
<name>A0A370TN55_9HELO</name>
<gene>
    <name evidence="2" type="ORF">BP5553_04371</name>
</gene>
<evidence type="ECO:0008006" key="4">
    <source>
        <dbReference type="Google" id="ProtNLM"/>
    </source>
</evidence>
<dbReference type="EMBL" id="NPIC01000003">
    <property type="protein sequence ID" value="RDL36938.1"/>
    <property type="molecule type" value="Genomic_DNA"/>
</dbReference>
<feature type="compositionally biased region" description="Basic and acidic residues" evidence="1">
    <location>
        <begin position="276"/>
        <end position="296"/>
    </location>
</feature>
<evidence type="ECO:0000256" key="1">
    <source>
        <dbReference type="SAM" id="MobiDB-lite"/>
    </source>
</evidence>
<evidence type="ECO:0000313" key="3">
    <source>
        <dbReference type="Proteomes" id="UP000254866"/>
    </source>
</evidence>
<dbReference type="Proteomes" id="UP000254866">
    <property type="component" value="Unassembled WGS sequence"/>
</dbReference>
<evidence type="ECO:0000313" key="2">
    <source>
        <dbReference type="EMBL" id="RDL36938.1"/>
    </source>
</evidence>
<accession>A0A370TN55</accession>
<dbReference type="RefSeq" id="XP_031869594.1">
    <property type="nucleotide sequence ID" value="XM_032012994.1"/>
</dbReference>
<proteinExistence type="predicted"/>
<dbReference type="AlphaFoldDB" id="A0A370TN55"/>
<reference evidence="2 3" key="1">
    <citation type="journal article" date="2018" name="IMA Fungus">
        <title>IMA Genome-F 9: Draft genome sequence of Annulohypoxylon stygium, Aspergillus mulundensis, Berkeleyomyces basicola (syn. Thielaviopsis basicola), Ceratocystis smalleyi, two Cercospora beticola strains, Coleophoma cylindrospora, Fusarium fracticaudum, Phialophora cf. hyalina, and Morchella septimelata.</title>
        <authorList>
            <person name="Wingfield B.D."/>
            <person name="Bills G.F."/>
            <person name="Dong Y."/>
            <person name="Huang W."/>
            <person name="Nel W.J."/>
            <person name="Swalarsk-Parry B.S."/>
            <person name="Vaghefi N."/>
            <person name="Wilken P.M."/>
            <person name="An Z."/>
            <person name="de Beer Z.W."/>
            <person name="De Vos L."/>
            <person name="Chen L."/>
            <person name="Duong T.A."/>
            <person name="Gao Y."/>
            <person name="Hammerbacher A."/>
            <person name="Kikkert J.R."/>
            <person name="Li Y."/>
            <person name="Li H."/>
            <person name="Li K."/>
            <person name="Li Q."/>
            <person name="Liu X."/>
            <person name="Ma X."/>
            <person name="Naidoo K."/>
            <person name="Pethybridge S.J."/>
            <person name="Sun J."/>
            <person name="Steenkamp E.T."/>
            <person name="van der Nest M.A."/>
            <person name="van Wyk S."/>
            <person name="Wingfield M.J."/>
            <person name="Xiong C."/>
            <person name="Yue Q."/>
            <person name="Zhang X."/>
        </authorList>
    </citation>
    <scope>NUCLEOTIDE SEQUENCE [LARGE SCALE GENOMIC DNA]</scope>
    <source>
        <strain evidence="2 3">BP 5553</strain>
    </source>
</reference>
<comment type="caution">
    <text evidence="2">The sequence shown here is derived from an EMBL/GenBank/DDBJ whole genome shotgun (WGS) entry which is preliminary data.</text>
</comment>
<feature type="compositionally biased region" description="Polar residues" evidence="1">
    <location>
        <begin position="319"/>
        <end position="329"/>
    </location>
</feature>
<feature type="region of interest" description="Disordered" evidence="1">
    <location>
        <begin position="266"/>
        <end position="329"/>
    </location>
</feature>